<name>A0A3L7JZ48_9BACI</name>
<evidence type="ECO:0000313" key="12">
    <source>
        <dbReference type="EMBL" id="RLQ95810.1"/>
    </source>
</evidence>
<keyword evidence="6 9" id="KW-0378">Hydrolase</keyword>
<comment type="caution">
    <text evidence="12">The sequence shown here is derived from an EMBL/GenBank/DDBJ whole genome shotgun (WGS) entry which is preliminary data.</text>
</comment>
<dbReference type="EMBL" id="RCVZ01000005">
    <property type="protein sequence ID" value="RLQ95810.1"/>
    <property type="molecule type" value="Genomic_DNA"/>
</dbReference>
<dbReference type="Proteomes" id="UP000276770">
    <property type="component" value="Unassembled WGS sequence"/>
</dbReference>
<feature type="active site" evidence="9">
    <location>
        <position position="128"/>
    </location>
</feature>
<keyword evidence="8 9" id="KW-0472">Membrane</keyword>
<evidence type="ECO:0000256" key="10">
    <source>
        <dbReference type="RuleBase" id="RU000594"/>
    </source>
</evidence>
<keyword evidence="12" id="KW-0449">Lipoprotein</keyword>
<feature type="transmembrane region" description="Helical" evidence="9">
    <location>
        <begin position="57"/>
        <end position="74"/>
    </location>
</feature>
<organism evidence="12 13">
    <name type="scientific">Falsibacillus albus</name>
    <dbReference type="NCBI Taxonomy" id="2478915"/>
    <lineage>
        <taxon>Bacteria</taxon>
        <taxon>Bacillati</taxon>
        <taxon>Bacillota</taxon>
        <taxon>Bacilli</taxon>
        <taxon>Bacillales</taxon>
        <taxon>Bacillaceae</taxon>
        <taxon>Falsibacillus</taxon>
    </lineage>
</organism>
<evidence type="ECO:0000256" key="6">
    <source>
        <dbReference type="ARBA" id="ARBA00022801"/>
    </source>
</evidence>
<keyword evidence="5 9" id="KW-0064">Aspartyl protease</keyword>
<dbReference type="OrthoDB" id="9810259at2"/>
<dbReference type="GO" id="GO:0004190">
    <property type="term" value="F:aspartic-type endopeptidase activity"/>
    <property type="evidence" value="ECO:0007669"/>
    <property type="project" value="UniProtKB-UniRule"/>
</dbReference>
<comment type="catalytic activity">
    <reaction evidence="9 10">
        <text>Release of signal peptides from bacterial membrane prolipoproteins. Hydrolyzes -Xaa-Yaa-Zaa-|-(S,diacylglyceryl)Cys-, in which Xaa is hydrophobic (preferably Leu), and Yaa (Ala or Ser) and Zaa (Gly or Ala) have small, neutral side chains.</text>
        <dbReference type="EC" id="3.4.23.36"/>
    </reaction>
</comment>
<evidence type="ECO:0000256" key="2">
    <source>
        <dbReference type="ARBA" id="ARBA00022475"/>
    </source>
</evidence>
<comment type="caution">
    <text evidence="9">Lacks conserved residue(s) required for the propagation of feature annotation.</text>
</comment>
<keyword evidence="13" id="KW-1185">Reference proteome</keyword>
<evidence type="ECO:0000256" key="8">
    <source>
        <dbReference type="ARBA" id="ARBA00023136"/>
    </source>
</evidence>
<protein>
    <recommendedName>
        <fullName evidence="9">Lipoprotein signal peptidase</fullName>
        <ecNumber evidence="9">3.4.23.36</ecNumber>
    </recommendedName>
    <alternativeName>
        <fullName evidence="9">Prolipoprotein signal peptidase</fullName>
    </alternativeName>
    <alternativeName>
        <fullName evidence="9">Signal peptidase II</fullName>
        <shortName evidence="9">SPase II</shortName>
    </alternativeName>
</protein>
<dbReference type="Pfam" id="PF01252">
    <property type="entry name" value="Peptidase_A8"/>
    <property type="match status" value="1"/>
</dbReference>
<gene>
    <name evidence="9" type="primary">lspA</name>
    <name evidence="12" type="ORF">D9X91_09315</name>
</gene>
<keyword evidence="4 9" id="KW-0812">Transmembrane</keyword>
<evidence type="ECO:0000256" key="3">
    <source>
        <dbReference type="ARBA" id="ARBA00022670"/>
    </source>
</evidence>
<dbReference type="UniPathway" id="UPA00665"/>
<comment type="subcellular location">
    <subcellularLocation>
        <location evidence="9">Cell membrane</location>
        <topology evidence="9">Multi-pass membrane protein</topology>
    </subcellularLocation>
</comment>
<feature type="active site" evidence="9">
    <location>
        <position position="110"/>
    </location>
</feature>
<evidence type="ECO:0000256" key="7">
    <source>
        <dbReference type="ARBA" id="ARBA00022989"/>
    </source>
</evidence>
<evidence type="ECO:0000313" key="13">
    <source>
        <dbReference type="Proteomes" id="UP000276770"/>
    </source>
</evidence>
<dbReference type="PANTHER" id="PTHR33695">
    <property type="entry name" value="LIPOPROTEIN SIGNAL PEPTIDASE"/>
    <property type="match status" value="1"/>
</dbReference>
<sequence>MYYIVALFVLLLDQATKWIIANKMEYHESIKVIDHFLYITSHRNQGAAWGILQGQMWFFYLITVVVIIGIVYYIQKHAKGKPLLGMSLGLMLGGAIGNFIDRAIRHEVVDFIDTYIFSYDFPIFNVADAALTVGVILLMIYMFKEERETKEKSYGESGTQHSGK</sequence>
<feature type="transmembrane region" description="Helical" evidence="9">
    <location>
        <begin position="83"/>
        <end position="101"/>
    </location>
</feature>
<reference evidence="12 13" key="1">
    <citation type="submission" date="2018-10" db="EMBL/GenBank/DDBJ databases">
        <title>Falsibacillus sp. genome draft.</title>
        <authorList>
            <person name="Shi S."/>
        </authorList>
    </citation>
    <scope>NUCLEOTIDE SEQUENCE [LARGE SCALE GENOMIC DNA]</scope>
    <source>
        <strain evidence="12 13">GY 10110</strain>
    </source>
</reference>
<keyword evidence="7 9" id="KW-1133">Transmembrane helix</keyword>
<evidence type="ECO:0000256" key="5">
    <source>
        <dbReference type="ARBA" id="ARBA00022750"/>
    </source>
</evidence>
<dbReference type="HAMAP" id="MF_00161">
    <property type="entry name" value="LspA"/>
    <property type="match status" value="1"/>
</dbReference>
<keyword evidence="2 9" id="KW-1003">Cell membrane</keyword>
<comment type="pathway">
    <text evidence="9">Protein modification; lipoprotein biosynthesis (signal peptide cleavage).</text>
</comment>
<dbReference type="AlphaFoldDB" id="A0A3L7JZ48"/>
<dbReference type="GO" id="GO:0005886">
    <property type="term" value="C:plasma membrane"/>
    <property type="evidence" value="ECO:0007669"/>
    <property type="project" value="UniProtKB-SubCell"/>
</dbReference>
<dbReference type="EC" id="3.4.23.36" evidence="9"/>
<evidence type="ECO:0000256" key="4">
    <source>
        <dbReference type="ARBA" id="ARBA00022692"/>
    </source>
</evidence>
<keyword evidence="3 9" id="KW-0645">Protease</keyword>
<dbReference type="RefSeq" id="WP_121680336.1">
    <property type="nucleotide sequence ID" value="NZ_RCVZ01000005.1"/>
</dbReference>
<feature type="transmembrane region" description="Helical" evidence="9">
    <location>
        <begin position="121"/>
        <end position="143"/>
    </location>
</feature>
<comment type="function">
    <text evidence="9 10">This protein specifically catalyzes the removal of signal peptides from prolipoproteins.</text>
</comment>
<dbReference type="PROSITE" id="PS00855">
    <property type="entry name" value="SPASE_II"/>
    <property type="match status" value="1"/>
</dbReference>
<evidence type="ECO:0000256" key="1">
    <source>
        <dbReference type="ARBA" id="ARBA00006139"/>
    </source>
</evidence>
<dbReference type="NCBIfam" id="TIGR00077">
    <property type="entry name" value="lspA"/>
    <property type="match status" value="1"/>
</dbReference>
<dbReference type="PANTHER" id="PTHR33695:SF1">
    <property type="entry name" value="LIPOPROTEIN SIGNAL PEPTIDASE"/>
    <property type="match status" value="1"/>
</dbReference>
<evidence type="ECO:0000256" key="11">
    <source>
        <dbReference type="RuleBase" id="RU004181"/>
    </source>
</evidence>
<dbReference type="InterPro" id="IPR001872">
    <property type="entry name" value="Peptidase_A8"/>
</dbReference>
<comment type="similarity">
    <text evidence="1 9 11">Belongs to the peptidase A8 family.</text>
</comment>
<evidence type="ECO:0000256" key="9">
    <source>
        <dbReference type="HAMAP-Rule" id="MF_00161"/>
    </source>
</evidence>
<dbReference type="PRINTS" id="PR00781">
    <property type="entry name" value="LIPOSIGPTASE"/>
</dbReference>
<accession>A0A3L7JZ48</accession>
<proteinExistence type="inferred from homology"/>
<dbReference type="GO" id="GO:0006508">
    <property type="term" value="P:proteolysis"/>
    <property type="evidence" value="ECO:0007669"/>
    <property type="project" value="UniProtKB-KW"/>
</dbReference>